<protein>
    <submittedName>
        <fullName evidence="1">Uncharacterized protein</fullName>
    </submittedName>
</protein>
<gene>
    <name evidence="1" type="primary">AVEN_46861_1</name>
    <name evidence="1" type="ORF">NPIL_449101</name>
</gene>
<evidence type="ECO:0000313" key="2">
    <source>
        <dbReference type="Proteomes" id="UP000887013"/>
    </source>
</evidence>
<reference evidence="1" key="1">
    <citation type="submission" date="2020-08" db="EMBL/GenBank/DDBJ databases">
        <title>Multicomponent nature underlies the extraordinary mechanical properties of spider dragline silk.</title>
        <authorList>
            <person name="Kono N."/>
            <person name="Nakamura H."/>
            <person name="Mori M."/>
            <person name="Yoshida Y."/>
            <person name="Ohtoshi R."/>
            <person name="Malay A.D."/>
            <person name="Moran D.A.P."/>
            <person name="Tomita M."/>
            <person name="Numata K."/>
            <person name="Arakawa K."/>
        </authorList>
    </citation>
    <scope>NUCLEOTIDE SEQUENCE</scope>
</reference>
<proteinExistence type="predicted"/>
<comment type="caution">
    <text evidence="1">The sequence shown here is derived from an EMBL/GenBank/DDBJ whole genome shotgun (WGS) entry which is preliminary data.</text>
</comment>
<sequence length="234" mass="28447">MACIYWLEEDARKLWNEMDPSIKDYFRYYGRHPNKVWMNIVREWVKYFESGVEKWSHHSFSHPLSWYCRDGAALQGCLLNNLSPQERSEVFRELINENTPTYKRIFCISKMTVNERQEIFAEKSEEILRVFMNWPMQYHFEEMADRIFIHLSGPSFQGFLHDIICLKIKEDWNDFDYVELLKMAWNQSSETLKKFVQSNEEFYRFLVDARGHDYSKPFEKPCKPCQNMRNKITR</sequence>
<accession>A0A8X6U528</accession>
<name>A0A8X6U528_NEPPI</name>
<organism evidence="1 2">
    <name type="scientific">Nephila pilipes</name>
    <name type="common">Giant wood spider</name>
    <name type="synonym">Nephila maculata</name>
    <dbReference type="NCBI Taxonomy" id="299642"/>
    <lineage>
        <taxon>Eukaryota</taxon>
        <taxon>Metazoa</taxon>
        <taxon>Ecdysozoa</taxon>
        <taxon>Arthropoda</taxon>
        <taxon>Chelicerata</taxon>
        <taxon>Arachnida</taxon>
        <taxon>Araneae</taxon>
        <taxon>Araneomorphae</taxon>
        <taxon>Entelegynae</taxon>
        <taxon>Araneoidea</taxon>
        <taxon>Nephilidae</taxon>
        <taxon>Nephila</taxon>
    </lineage>
</organism>
<dbReference type="Proteomes" id="UP000887013">
    <property type="component" value="Unassembled WGS sequence"/>
</dbReference>
<dbReference type="OrthoDB" id="6437553at2759"/>
<dbReference type="EMBL" id="BMAW01023308">
    <property type="protein sequence ID" value="GFT82152.1"/>
    <property type="molecule type" value="Genomic_DNA"/>
</dbReference>
<keyword evidence="2" id="KW-1185">Reference proteome</keyword>
<evidence type="ECO:0000313" key="1">
    <source>
        <dbReference type="EMBL" id="GFT82152.1"/>
    </source>
</evidence>
<dbReference type="AlphaFoldDB" id="A0A8X6U528"/>